<accession>A0ABV8CVB4</accession>
<proteinExistence type="predicted"/>
<dbReference type="EMBL" id="JBHRZV010000039">
    <property type="protein sequence ID" value="MFC3928032.1"/>
    <property type="molecule type" value="Genomic_DNA"/>
</dbReference>
<evidence type="ECO:0000313" key="2">
    <source>
        <dbReference type="Proteomes" id="UP001595807"/>
    </source>
</evidence>
<reference evidence="2" key="1">
    <citation type="journal article" date="2019" name="Int. J. Syst. Evol. Microbiol.">
        <title>The Global Catalogue of Microorganisms (GCM) 10K type strain sequencing project: providing services to taxonomists for standard genome sequencing and annotation.</title>
        <authorList>
            <consortium name="The Broad Institute Genomics Platform"/>
            <consortium name="The Broad Institute Genome Sequencing Center for Infectious Disease"/>
            <person name="Wu L."/>
            <person name="Ma J."/>
        </authorList>
    </citation>
    <scope>NUCLEOTIDE SEQUENCE [LARGE SCALE GENOMIC DNA]</scope>
    <source>
        <strain evidence="2">CCUG 67170</strain>
    </source>
</reference>
<evidence type="ECO:0000313" key="1">
    <source>
        <dbReference type="EMBL" id="MFC3928032.1"/>
    </source>
</evidence>
<dbReference type="RefSeq" id="WP_380426212.1">
    <property type="nucleotide sequence ID" value="NZ_JBHRZV010000039.1"/>
</dbReference>
<keyword evidence="2" id="KW-1185">Reference proteome</keyword>
<name>A0ABV8CVB4_9STRE</name>
<organism evidence="1 2">
    <name type="scientific">Streptococcus caprae</name>
    <dbReference type="NCBI Taxonomy" id="1640501"/>
    <lineage>
        <taxon>Bacteria</taxon>
        <taxon>Bacillati</taxon>
        <taxon>Bacillota</taxon>
        <taxon>Bacilli</taxon>
        <taxon>Lactobacillales</taxon>
        <taxon>Streptococcaceae</taxon>
        <taxon>Streptococcus</taxon>
    </lineage>
</organism>
<dbReference type="Proteomes" id="UP001595807">
    <property type="component" value="Unassembled WGS sequence"/>
</dbReference>
<comment type="caution">
    <text evidence="1">The sequence shown here is derived from an EMBL/GenBank/DDBJ whole genome shotgun (WGS) entry which is preliminary data.</text>
</comment>
<gene>
    <name evidence="1" type="ORF">ACFORF_05440</name>
</gene>
<protein>
    <submittedName>
        <fullName evidence="1">Aldo/keto reductase</fullName>
    </submittedName>
</protein>
<sequence length="114" mass="12837">MLLALAGIVLVACSSQDSYDWLEGYWTSSEWQVTYELGEEDGVWTIRDGSSVLAQSAKLSTDKDKNIVLTDTDGMQFIIEKISDSQIHFQQVAAEGLQGRLPVRPLTRWMINIR</sequence>